<keyword evidence="1" id="KW-0436">Ligase</keyword>
<dbReference type="PROSITE" id="PS50862">
    <property type="entry name" value="AA_TRNA_LIGASE_II"/>
    <property type="match status" value="1"/>
</dbReference>
<protein>
    <submittedName>
        <fullName evidence="6">EF-P lysine aminoacylase GenX</fullName>
    </submittedName>
</protein>
<accession>A0A8J6UQV8</accession>
<sequence>MEPNWQLARKRSTIEHRARILHQIRAFFIDRGFIEVETPARIPVNAPELHIDAILSDGWYLQTSPELCMKRLLAAGYDNIFQICHCWRAEERGPRHLPEYTMLEWYRRNCDYHQLMHDCEGLIHHLVGHKTFIWQEQEIDISTPWPRITVEQAFSQHSSTLLSQITGEKKFSELISNEIEPALPRNKPLFLTDYPAIQGSLARPKSDDSGCVERVELYIAGLELANGFTELTDATEQRRRFEKEEKQRQSTGKTPCPLPEKYLEELGALTNAAGIALGVDRLIMLLCNKPTIDEVVCFTPEQL</sequence>
<dbReference type="AlphaFoldDB" id="A0A8J6UQV8"/>
<dbReference type="InterPro" id="IPR045864">
    <property type="entry name" value="aa-tRNA-synth_II/BPL/LPL"/>
</dbReference>
<organism evidence="6 7">
    <name type="scientific">Pelovirga terrestris</name>
    <dbReference type="NCBI Taxonomy" id="2771352"/>
    <lineage>
        <taxon>Bacteria</taxon>
        <taxon>Pseudomonadati</taxon>
        <taxon>Thermodesulfobacteriota</taxon>
        <taxon>Desulfuromonadia</taxon>
        <taxon>Geobacterales</taxon>
        <taxon>Geobacteraceae</taxon>
        <taxon>Pelovirga</taxon>
    </lineage>
</organism>
<dbReference type="InterPro" id="IPR006195">
    <property type="entry name" value="aa-tRNA-synth_II"/>
</dbReference>
<keyword evidence="7" id="KW-1185">Reference proteome</keyword>
<evidence type="ECO:0000256" key="2">
    <source>
        <dbReference type="ARBA" id="ARBA00022741"/>
    </source>
</evidence>
<evidence type="ECO:0000259" key="5">
    <source>
        <dbReference type="PROSITE" id="PS50862"/>
    </source>
</evidence>
<dbReference type="SUPFAM" id="SSF55681">
    <property type="entry name" value="Class II aaRS and biotin synthetases"/>
    <property type="match status" value="1"/>
</dbReference>
<gene>
    <name evidence="6" type="primary">genX</name>
    <name evidence="6" type="ORF">ICT70_03690</name>
</gene>
<evidence type="ECO:0000256" key="3">
    <source>
        <dbReference type="ARBA" id="ARBA00022840"/>
    </source>
</evidence>
<evidence type="ECO:0000256" key="1">
    <source>
        <dbReference type="ARBA" id="ARBA00022598"/>
    </source>
</evidence>
<feature type="compositionally biased region" description="Basic and acidic residues" evidence="4">
    <location>
        <begin position="235"/>
        <end position="248"/>
    </location>
</feature>
<dbReference type="PANTHER" id="PTHR42918:SF6">
    <property type="entry name" value="ELONGATION FACTOR P--(R)-BETA-LYSINE LIGASE"/>
    <property type="match status" value="1"/>
</dbReference>
<evidence type="ECO:0000256" key="4">
    <source>
        <dbReference type="SAM" id="MobiDB-lite"/>
    </source>
</evidence>
<dbReference type="GO" id="GO:0005524">
    <property type="term" value="F:ATP binding"/>
    <property type="evidence" value="ECO:0007669"/>
    <property type="project" value="UniProtKB-KW"/>
</dbReference>
<evidence type="ECO:0000313" key="7">
    <source>
        <dbReference type="Proteomes" id="UP000632828"/>
    </source>
</evidence>
<feature type="domain" description="Aminoacyl-transfer RNA synthetases class-II family profile" evidence="5">
    <location>
        <begin position="17"/>
        <end position="300"/>
    </location>
</feature>
<dbReference type="GO" id="GO:0005829">
    <property type="term" value="C:cytosol"/>
    <property type="evidence" value="ECO:0007669"/>
    <property type="project" value="TreeGrafter"/>
</dbReference>
<dbReference type="InterPro" id="IPR004364">
    <property type="entry name" value="Aa-tRNA-synt_II"/>
</dbReference>
<dbReference type="GO" id="GO:0004824">
    <property type="term" value="F:lysine-tRNA ligase activity"/>
    <property type="evidence" value="ECO:0007669"/>
    <property type="project" value="InterPro"/>
</dbReference>
<feature type="region of interest" description="Disordered" evidence="4">
    <location>
        <begin position="235"/>
        <end position="258"/>
    </location>
</feature>
<name>A0A8J6UQV8_9BACT</name>
<keyword evidence="3" id="KW-0067">ATP-binding</keyword>
<dbReference type="InterPro" id="IPR004525">
    <property type="entry name" value="EpmA"/>
</dbReference>
<proteinExistence type="predicted"/>
<dbReference type="GO" id="GO:0006430">
    <property type="term" value="P:lysyl-tRNA aminoacylation"/>
    <property type="evidence" value="ECO:0007669"/>
    <property type="project" value="InterPro"/>
</dbReference>
<dbReference type="EMBL" id="JACWUN010000003">
    <property type="protein sequence ID" value="MBD1399766.1"/>
    <property type="molecule type" value="Genomic_DNA"/>
</dbReference>
<evidence type="ECO:0000313" key="6">
    <source>
        <dbReference type="EMBL" id="MBD1399766.1"/>
    </source>
</evidence>
<dbReference type="GO" id="GO:0000049">
    <property type="term" value="F:tRNA binding"/>
    <property type="evidence" value="ECO:0007669"/>
    <property type="project" value="TreeGrafter"/>
</dbReference>
<dbReference type="Gene3D" id="3.30.930.10">
    <property type="entry name" value="Bira Bifunctional Protein, Domain 2"/>
    <property type="match status" value="1"/>
</dbReference>
<dbReference type="PANTHER" id="PTHR42918">
    <property type="entry name" value="LYSYL-TRNA SYNTHETASE"/>
    <property type="match status" value="1"/>
</dbReference>
<comment type="caution">
    <text evidence="6">The sequence shown here is derived from an EMBL/GenBank/DDBJ whole genome shotgun (WGS) entry which is preliminary data.</text>
</comment>
<keyword evidence="2" id="KW-0547">Nucleotide-binding</keyword>
<reference evidence="6" key="1">
    <citation type="submission" date="2020-09" db="EMBL/GenBank/DDBJ databases">
        <title>Pelobacter alkaliphilus sp. nov., a novel anaerobic arsenate-reducing bacterium from terrestrial mud volcano.</title>
        <authorList>
            <person name="Khomyakova M.A."/>
            <person name="Merkel A.Y."/>
            <person name="Slobodkin A.I."/>
        </authorList>
    </citation>
    <scope>NUCLEOTIDE SEQUENCE</scope>
    <source>
        <strain evidence="6">M08fum</strain>
    </source>
</reference>
<dbReference type="Proteomes" id="UP000632828">
    <property type="component" value="Unassembled WGS sequence"/>
</dbReference>
<dbReference type="NCBIfam" id="TIGR00462">
    <property type="entry name" value="genX"/>
    <property type="match status" value="1"/>
</dbReference>
<dbReference type="Pfam" id="PF00152">
    <property type="entry name" value="tRNA-synt_2"/>
    <property type="match status" value="1"/>
</dbReference>
<dbReference type="RefSeq" id="WP_191154036.1">
    <property type="nucleotide sequence ID" value="NZ_JACWUN010000003.1"/>
</dbReference>